<dbReference type="Gene3D" id="1.20.1440.30">
    <property type="entry name" value="Biosynthetic Protein domain"/>
    <property type="match status" value="1"/>
</dbReference>
<accession>A0A238X854</accession>
<organism evidence="1 2">
    <name type="scientific">Blastococcus mobilis</name>
    <dbReference type="NCBI Taxonomy" id="1938746"/>
    <lineage>
        <taxon>Bacteria</taxon>
        <taxon>Bacillati</taxon>
        <taxon>Actinomycetota</taxon>
        <taxon>Actinomycetes</taxon>
        <taxon>Geodermatophilales</taxon>
        <taxon>Geodermatophilaceae</taxon>
        <taxon>Blastococcus</taxon>
    </lineage>
</organism>
<dbReference type="SUPFAM" id="SSF159501">
    <property type="entry name" value="EreA/ChaN-like"/>
    <property type="match status" value="1"/>
</dbReference>
<protein>
    <submittedName>
        <fullName evidence="1">Erythromycin esterase homolog</fullName>
    </submittedName>
</protein>
<keyword evidence="2" id="KW-1185">Reference proteome</keyword>
<dbReference type="PIRSF" id="PIRSF036794">
    <property type="entry name" value="UCP_erythr_ester"/>
    <property type="match status" value="1"/>
</dbReference>
<evidence type="ECO:0000313" key="1">
    <source>
        <dbReference type="EMBL" id="SNR55117.1"/>
    </source>
</evidence>
<dbReference type="PANTHER" id="PTHR31299:SF0">
    <property type="entry name" value="ESTERASE, PUTATIVE (AFU_ORTHOLOGUE AFUA_1G05850)-RELATED"/>
    <property type="match status" value="1"/>
</dbReference>
<dbReference type="InterPro" id="IPR007815">
    <property type="entry name" value="Emycin_Estase"/>
</dbReference>
<dbReference type="PANTHER" id="PTHR31299">
    <property type="entry name" value="ESTERASE, PUTATIVE (AFU_ORTHOLOGUE AFUA_1G05850)-RELATED"/>
    <property type="match status" value="1"/>
</dbReference>
<dbReference type="GO" id="GO:0046677">
    <property type="term" value="P:response to antibiotic"/>
    <property type="evidence" value="ECO:0007669"/>
    <property type="project" value="InterPro"/>
</dbReference>
<sequence>MTGRVDDDMRALARPLRDAKDLDPLLERIGDARIVAVGEASHGTHEYYAWRAALTRRLIEERGFAFVGVEGDWPDCYRVNRSVRLREGADEDPRDALDAMERWPTWMWANEDVVEFCRWLREFNAGRPEHQRVGFYGLDVYSLWNSMHELIGWLREHEPEHVDRAVQALRCFEPFGEDGAEYAFASRFAPTSCEQAVVGLLHDLVEVHCRKEYAGDPEGRFSAEQNAAVVAAAERYFRAMLLGSVESWNVRDVHMVDTLDRLLENTGGKAVLWEHNTHIGDARATDMAGAGMVNVGQLLRERHGADDVVLVGFGGFQGAVIAGEQWGGQMRPMPVPPARSGSLESMMHAALGEDALFVLPRSGGPEWLSRRLDHRAIGVVYRPERERWGNYVPTVLGERYDAFLYLEDTSPLQPLHLERAEEHVPPLAHAV</sequence>
<dbReference type="InterPro" id="IPR052036">
    <property type="entry name" value="Hydrolase/PRTase-associated"/>
</dbReference>
<dbReference type="Proteomes" id="UP000198403">
    <property type="component" value="Unassembled WGS sequence"/>
</dbReference>
<dbReference type="Gene3D" id="3.40.1660.10">
    <property type="entry name" value="EreA-like (biosynthetic domain)"/>
    <property type="match status" value="1"/>
</dbReference>
<dbReference type="AlphaFoldDB" id="A0A238X854"/>
<dbReference type="Gene3D" id="3.30.1870.10">
    <property type="entry name" value="EreA-like, domain 2"/>
    <property type="match status" value="1"/>
</dbReference>
<dbReference type="EMBL" id="FZNO01000012">
    <property type="protein sequence ID" value="SNR55117.1"/>
    <property type="molecule type" value="Genomic_DNA"/>
</dbReference>
<dbReference type="Pfam" id="PF05139">
    <property type="entry name" value="Erythro_esteras"/>
    <property type="match status" value="1"/>
</dbReference>
<evidence type="ECO:0000313" key="2">
    <source>
        <dbReference type="Proteomes" id="UP000198403"/>
    </source>
</evidence>
<gene>
    <name evidence="1" type="ORF">SAMN06272737_11246</name>
</gene>
<dbReference type="InterPro" id="IPR014622">
    <property type="entry name" value="UCP036794_erythomycin"/>
</dbReference>
<dbReference type="RefSeq" id="WP_176445533.1">
    <property type="nucleotide sequence ID" value="NZ_FZNO01000012.1"/>
</dbReference>
<name>A0A238X854_9ACTN</name>
<dbReference type="CDD" id="cd14728">
    <property type="entry name" value="Ere-like"/>
    <property type="match status" value="1"/>
</dbReference>
<reference evidence="1 2" key="1">
    <citation type="submission" date="2017-06" db="EMBL/GenBank/DDBJ databases">
        <authorList>
            <person name="Kim H.J."/>
            <person name="Triplett B.A."/>
        </authorList>
    </citation>
    <scope>NUCLEOTIDE SEQUENCE [LARGE SCALE GENOMIC DNA]</scope>
    <source>
        <strain evidence="1 2">DSM 44272</strain>
    </source>
</reference>
<proteinExistence type="predicted"/>